<dbReference type="Pfam" id="PF02746">
    <property type="entry name" value="MR_MLE_N"/>
    <property type="match status" value="1"/>
</dbReference>
<gene>
    <name evidence="3" type="ORF">E6H03_03345</name>
</gene>
<name>A0A537JJE2_9BACT</name>
<dbReference type="CDD" id="cd03316">
    <property type="entry name" value="MR_like"/>
    <property type="match status" value="1"/>
</dbReference>
<dbReference type="SFLD" id="SFLDS00001">
    <property type="entry name" value="Enolase"/>
    <property type="match status" value="1"/>
</dbReference>
<dbReference type="Gene3D" id="3.20.20.120">
    <property type="entry name" value="Enolase-like C-terminal domain"/>
    <property type="match status" value="1"/>
</dbReference>
<dbReference type="SUPFAM" id="SSF54826">
    <property type="entry name" value="Enolase N-terminal domain-like"/>
    <property type="match status" value="1"/>
</dbReference>
<dbReference type="InterPro" id="IPR013342">
    <property type="entry name" value="Mandelate_racemase_C"/>
</dbReference>
<dbReference type="Proteomes" id="UP000318093">
    <property type="component" value="Unassembled WGS sequence"/>
</dbReference>
<dbReference type="AlphaFoldDB" id="A0A537JJE2"/>
<dbReference type="PANTHER" id="PTHR48080">
    <property type="entry name" value="D-GALACTONATE DEHYDRATASE-RELATED"/>
    <property type="match status" value="1"/>
</dbReference>
<evidence type="ECO:0000259" key="2">
    <source>
        <dbReference type="SMART" id="SM00922"/>
    </source>
</evidence>
<keyword evidence="1" id="KW-0456">Lyase</keyword>
<comment type="caution">
    <text evidence="3">The sequence shown here is derived from an EMBL/GenBank/DDBJ whole genome shotgun (WGS) entry which is preliminary data.</text>
</comment>
<dbReference type="InterPro" id="IPR034593">
    <property type="entry name" value="DgoD-like"/>
</dbReference>
<dbReference type="Gene3D" id="3.30.390.10">
    <property type="entry name" value="Enolase-like, N-terminal domain"/>
    <property type="match status" value="1"/>
</dbReference>
<feature type="domain" description="Mandelate racemase/muconate lactonizing enzyme C-terminal" evidence="2">
    <location>
        <begin position="132"/>
        <end position="237"/>
    </location>
</feature>
<dbReference type="SUPFAM" id="SSF51604">
    <property type="entry name" value="Enolase C-terminal domain-like"/>
    <property type="match status" value="1"/>
</dbReference>
<dbReference type="SMART" id="SM00922">
    <property type="entry name" value="MR_MLE"/>
    <property type="match status" value="1"/>
</dbReference>
<organism evidence="3 4">
    <name type="scientific">Candidatus Segetimicrobium genomatis</name>
    <dbReference type="NCBI Taxonomy" id="2569760"/>
    <lineage>
        <taxon>Bacteria</taxon>
        <taxon>Bacillati</taxon>
        <taxon>Candidatus Sysuimicrobiota</taxon>
        <taxon>Candidatus Sysuimicrobiia</taxon>
        <taxon>Candidatus Sysuimicrobiales</taxon>
        <taxon>Candidatus Segetimicrobiaceae</taxon>
        <taxon>Candidatus Segetimicrobium</taxon>
    </lineage>
</organism>
<dbReference type="InterPro" id="IPR029017">
    <property type="entry name" value="Enolase-like_N"/>
</dbReference>
<dbReference type="SFLD" id="SFLDG00179">
    <property type="entry name" value="mandelate_racemase"/>
    <property type="match status" value="1"/>
</dbReference>
<dbReference type="InterPro" id="IPR036849">
    <property type="entry name" value="Enolase-like_C_sf"/>
</dbReference>
<proteinExistence type="predicted"/>
<dbReference type="Pfam" id="PF13378">
    <property type="entry name" value="MR_MLE_C"/>
    <property type="match status" value="1"/>
</dbReference>
<dbReference type="PANTHER" id="PTHR48080:SF2">
    <property type="entry name" value="D-GALACTONATE DEHYDRATASE"/>
    <property type="match status" value="1"/>
</dbReference>
<dbReference type="GO" id="GO:0016829">
    <property type="term" value="F:lyase activity"/>
    <property type="evidence" value="ECO:0007669"/>
    <property type="project" value="UniProtKB-KW"/>
</dbReference>
<dbReference type="InterPro" id="IPR013341">
    <property type="entry name" value="Mandelate_racemase_N_dom"/>
</dbReference>
<dbReference type="EMBL" id="VBAN01000099">
    <property type="protein sequence ID" value="TMI83659.1"/>
    <property type="molecule type" value="Genomic_DNA"/>
</dbReference>
<reference evidence="3 4" key="1">
    <citation type="journal article" date="2019" name="Nat. Microbiol.">
        <title>Mediterranean grassland soil C-N compound turnover is dependent on rainfall and depth, and is mediated by genomically divergent microorganisms.</title>
        <authorList>
            <person name="Diamond S."/>
            <person name="Andeer P.F."/>
            <person name="Li Z."/>
            <person name="Crits-Christoph A."/>
            <person name="Burstein D."/>
            <person name="Anantharaman K."/>
            <person name="Lane K.R."/>
            <person name="Thomas B.C."/>
            <person name="Pan C."/>
            <person name="Northen T.R."/>
            <person name="Banfield J.F."/>
        </authorList>
    </citation>
    <scope>NUCLEOTIDE SEQUENCE [LARGE SCALE GENOMIC DNA]</scope>
    <source>
        <strain evidence="3">NP_6</strain>
    </source>
</reference>
<sequence>MRIAEVKTYTMGSPWRNFVFGRLRTDEGLEGIGEARPVNREEPVAAYLEAIAHRYVLGSDPFNIEDLLLRIIRDDYEVPGATEMTAIAIVEMACWDIIGKALGQPVYRLLGGACRDRIKAYANGWYTGERTPEVFAQAARRVTARGYRALKLDPFGAGWGELERAEHARSVSLVEAVRDAVGPDVEIFIEMHGRFTPTQAAALARDLERLTPGWIEEPVAADQPGALVQVARSVAIPIATGERLHTRAQFRDLFALGAAQIIQPDITHCGGLLETKKIAAMAEACGCLMAPHNVGASVSTAAALHFAASTPNLKILEYFNDFAEPFVEQSAAGLPNVRDGWFPLPTGPGLGVTLNEDVVTAHPYRRQHFNLFAEDWHRRQVTNPGSAPRGRR</sequence>
<accession>A0A537JJE2</accession>
<protein>
    <submittedName>
        <fullName evidence="3">Mandelate racemase/muconate lactonizing enzyme family protein</fullName>
    </submittedName>
</protein>
<evidence type="ECO:0000313" key="3">
    <source>
        <dbReference type="EMBL" id="TMI83659.1"/>
    </source>
</evidence>
<evidence type="ECO:0000256" key="1">
    <source>
        <dbReference type="ARBA" id="ARBA00023239"/>
    </source>
</evidence>
<dbReference type="InterPro" id="IPR029065">
    <property type="entry name" value="Enolase_C-like"/>
</dbReference>
<evidence type="ECO:0000313" key="4">
    <source>
        <dbReference type="Proteomes" id="UP000318093"/>
    </source>
</evidence>